<sequence length="162" mass="17664">MPLSILPPIVFAFQHPVCLLLTFTLACGIIAFRVVIASKFRARRLCYSTDMQDGYHPGTHASRSVSTTSQLCPWSFEGRSGAPENPPLSAQYVQRLPLETNQRLISPSSSSSLKAVNGSATCYSHQESPELLPALVQDDDHLPTLMIGIGHQFVGVRRGKDG</sequence>
<proteinExistence type="predicted"/>
<reference evidence="2 3" key="1">
    <citation type="journal article" date="2024" name="Commun. Biol.">
        <title>Comparative genomic analysis of thermophilic fungi reveals convergent evolutionary adaptations and gene losses.</title>
        <authorList>
            <person name="Steindorff A.S."/>
            <person name="Aguilar-Pontes M.V."/>
            <person name="Robinson A.J."/>
            <person name="Andreopoulos B."/>
            <person name="LaButti K."/>
            <person name="Kuo A."/>
            <person name="Mondo S."/>
            <person name="Riley R."/>
            <person name="Otillar R."/>
            <person name="Haridas S."/>
            <person name="Lipzen A."/>
            <person name="Grimwood J."/>
            <person name="Schmutz J."/>
            <person name="Clum A."/>
            <person name="Reid I.D."/>
            <person name="Moisan M.C."/>
            <person name="Butler G."/>
            <person name="Nguyen T.T.M."/>
            <person name="Dewar K."/>
            <person name="Conant G."/>
            <person name="Drula E."/>
            <person name="Henrissat B."/>
            <person name="Hansel C."/>
            <person name="Singer S."/>
            <person name="Hutchinson M.I."/>
            <person name="de Vries R.P."/>
            <person name="Natvig D.O."/>
            <person name="Powell A.J."/>
            <person name="Tsang A."/>
            <person name="Grigoriev I.V."/>
        </authorList>
    </citation>
    <scope>NUCLEOTIDE SEQUENCE [LARGE SCALE GENOMIC DNA]</scope>
    <source>
        <strain evidence="2 3">ATCC 24622</strain>
    </source>
</reference>
<keyword evidence="1" id="KW-0812">Transmembrane</keyword>
<protein>
    <submittedName>
        <fullName evidence="2">Uncharacterized protein</fullName>
    </submittedName>
</protein>
<gene>
    <name evidence="2" type="ORF">VTK73DRAFT_613</name>
</gene>
<evidence type="ECO:0000256" key="1">
    <source>
        <dbReference type="SAM" id="Phobius"/>
    </source>
</evidence>
<name>A0ABR3XDG1_9PEZI</name>
<keyword evidence="1" id="KW-1133">Transmembrane helix</keyword>
<dbReference type="EMBL" id="JAZHXJ010000112">
    <property type="protein sequence ID" value="KAL1874007.1"/>
    <property type="molecule type" value="Genomic_DNA"/>
</dbReference>
<evidence type="ECO:0000313" key="3">
    <source>
        <dbReference type="Proteomes" id="UP001586593"/>
    </source>
</evidence>
<evidence type="ECO:0000313" key="2">
    <source>
        <dbReference type="EMBL" id="KAL1874007.1"/>
    </source>
</evidence>
<keyword evidence="3" id="KW-1185">Reference proteome</keyword>
<dbReference type="Proteomes" id="UP001586593">
    <property type="component" value="Unassembled WGS sequence"/>
</dbReference>
<organism evidence="2 3">
    <name type="scientific">Phialemonium thermophilum</name>
    <dbReference type="NCBI Taxonomy" id="223376"/>
    <lineage>
        <taxon>Eukaryota</taxon>
        <taxon>Fungi</taxon>
        <taxon>Dikarya</taxon>
        <taxon>Ascomycota</taxon>
        <taxon>Pezizomycotina</taxon>
        <taxon>Sordariomycetes</taxon>
        <taxon>Sordariomycetidae</taxon>
        <taxon>Cephalothecales</taxon>
        <taxon>Cephalothecaceae</taxon>
        <taxon>Phialemonium</taxon>
    </lineage>
</organism>
<keyword evidence="1" id="KW-0472">Membrane</keyword>
<accession>A0ABR3XDG1</accession>
<feature type="transmembrane region" description="Helical" evidence="1">
    <location>
        <begin position="12"/>
        <end position="36"/>
    </location>
</feature>
<comment type="caution">
    <text evidence="2">The sequence shown here is derived from an EMBL/GenBank/DDBJ whole genome shotgun (WGS) entry which is preliminary data.</text>
</comment>